<keyword evidence="6 12" id="KW-1133">Transmembrane helix</keyword>
<organism evidence="15 16">
    <name type="scientific">Anaerospora hongkongensis</name>
    <dbReference type="NCBI Taxonomy" id="244830"/>
    <lineage>
        <taxon>Bacteria</taxon>
        <taxon>Bacillati</taxon>
        <taxon>Bacillota</taxon>
        <taxon>Negativicutes</taxon>
        <taxon>Selenomonadales</taxon>
        <taxon>Sporomusaceae</taxon>
        <taxon>Anaerospora</taxon>
    </lineage>
</organism>
<keyword evidence="7 12" id="KW-0406">Ion transport</keyword>
<dbReference type="InterPro" id="IPR005864">
    <property type="entry name" value="ATP_synth_F0_bsu_bac"/>
</dbReference>
<keyword evidence="8 12" id="KW-0472">Membrane</keyword>
<dbReference type="GO" id="GO:0046933">
    <property type="term" value="F:proton-transporting ATP synthase activity, rotational mechanism"/>
    <property type="evidence" value="ECO:0007669"/>
    <property type="project" value="UniProtKB-UniRule"/>
</dbReference>
<evidence type="ECO:0000256" key="14">
    <source>
        <dbReference type="SAM" id="Coils"/>
    </source>
</evidence>
<dbReference type="SUPFAM" id="SSF69989">
    <property type="entry name" value="C-terminal domain of PLC-beta"/>
    <property type="match status" value="1"/>
</dbReference>
<dbReference type="GO" id="GO:0005886">
    <property type="term" value="C:plasma membrane"/>
    <property type="evidence" value="ECO:0007669"/>
    <property type="project" value="UniProtKB-SubCell"/>
</dbReference>
<dbReference type="PANTHER" id="PTHR33445">
    <property type="entry name" value="ATP SYNTHASE SUBUNIT B', CHLOROPLASTIC"/>
    <property type="match status" value="1"/>
</dbReference>
<evidence type="ECO:0000256" key="9">
    <source>
        <dbReference type="ARBA" id="ARBA00023310"/>
    </source>
</evidence>
<evidence type="ECO:0000256" key="5">
    <source>
        <dbReference type="ARBA" id="ARBA00022781"/>
    </source>
</evidence>
<dbReference type="GO" id="GO:0045259">
    <property type="term" value="C:proton-transporting ATP synthase complex"/>
    <property type="evidence" value="ECO:0007669"/>
    <property type="project" value="UniProtKB-KW"/>
</dbReference>
<dbReference type="NCBIfam" id="TIGR01144">
    <property type="entry name" value="ATP_synt_b"/>
    <property type="match status" value="1"/>
</dbReference>
<keyword evidence="2 12" id="KW-0813">Transport</keyword>
<gene>
    <name evidence="12" type="primary">atpF</name>
    <name evidence="15" type="ORF">EV210_11971</name>
</gene>
<accession>A0A4R1PR29</accession>
<keyword evidence="14" id="KW-0175">Coiled coil</keyword>
<dbReference type="InterPro" id="IPR050059">
    <property type="entry name" value="ATP_synthase_B_chain"/>
</dbReference>
<keyword evidence="3 12" id="KW-0138">CF(0)</keyword>
<sequence length="167" mass="18893">MVDLNATLIAQIINFLLLVAILAKFAYKPLMQILEERQKRIASDLEKAAQEKENAEKFRQEYQNQLADARVQAQAIVEKATKQAEQEAQRQLQEVRAQIEREKKVAQEEIIREREKALAQLRGEVVSLSMAAAGKLIAKNMDSDVNAKLVSDFIDKLDERKIGGLSC</sequence>
<dbReference type="PANTHER" id="PTHR33445:SF2">
    <property type="entry name" value="ATP SYNTHASE SUBUNIT B', CHLOROPLASTIC"/>
    <property type="match status" value="1"/>
</dbReference>
<dbReference type="CDD" id="cd06503">
    <property type="entry name" value="ATP-synt_Fo_b"/>
    <property type="match status" value="1"/>
</dbReference>
<evidence type="ECO:0000256" key="11">
    <source>
        <dbReference type="ARBA" id="ARBA00037847"/>
    </source>
</evidence>
<evidence type="ECO:0000313" key="16">
    <source>
        <dbReference type="Proteomes" id="UP000295063"/>
    </source>
</evidence>
<evidence type="ECO:0000256" key="6">
    <source>
        <dbReference type="ARBA" id="ARBA00022989"/>
    </source>
</evidence>
<evidence type="ECO:0000256" key="1">
    <source>
        <dbReference type="ARBA" id="ARBA00005513"/>
    </source>
</evidence>
<dbReference type="AlphaFoldDB" id="A0A4R1PR29"/>
<dbReference type="Gene3D" id="6.10.250.1580">
    <property type="match status" value="1"/>
</dbReference>
<keyword evidence="16" id="KW-1185">Reference proteome</keyword>
<comment type="function">
    <text evidence="10 12">F(1)F(0) ATP synthase produces ATP from ADP in the presence of a proton or sodium gradient. F-type ATPases consist of two structural domains, F(1) containing the extramembraneous catalytic core and F(0) containing the membrane proton channel, linked together by a central stalk and a peripheral stalk. During catalysis, ATP synthesis in the catalytic domain of F(1) is coupled via a rotary mechanism of the central stalk subunits to proton translocation.</text>
</comment>
<dbReference type="GO" id="GO:0012505">
    <property type="term" value="C:endomembrane system"/>
    <property type="evidence" value="ECO:0007669"/>
    <property type="project" value="UniProtKB-SubCell"/>
</dbReference>
<keyword evidence="12" id="KW-1003">Cell membrane</keyword>
<feature type="transmembrane region" description="Helical" evidence="12">
    <location>
        <begin position="6"/>
        <end position="27"/>
    </location>
</feature>
<dbReference type="Pfam" id="PF00430">
    <property type="entry name" value="ATP-synt_B"/>
    <property type="match status" value="1"/>
</dbReference>
<dbReference type="OrthoDB" id="5518984at2"/>
<comment type="similarity">
    <text evidence="1 12 13">Belongs to the ATPase B chain family.</text>
</comment>
<comment type="subunit">
    <text evidence="12">F-type ATPases have 2 components, F(1) - the catalytic core - and F(0) - the membrane proton channel. F(1) has five subunits: alpha(3), beta(3), gamma(1), delta(1), epsilon(1). F(0) has three main subunits: a(1), b(2) and c(10-14). The alpha and beta chains form an alternating ring which encloses part of the gamma chain. F(1) is attached to F(0) by a central stalk formed by the gamma and epsilon chains, while a peripheral stalk is formed by the delta and b chains.</text>
</comment>
<keyword evidence="5 12" id="KW-0375">Hydrogen ion transport</keyword>
<evidence type="ECO:0000256" key="2">
    <source>
        <dbReference type="ARBA" id="ARBA00022448"/>
    </source>
</evidence>
<evidence type="ECO:0000256" key="8">
    <source>
        <dbReference type="ARBA" id="ARBA00023136"/>
    </source>
</evidence>
<dbReference type="GO" id="GO:0046961">
    <property type="term" value="F:proton-transporting ATPase activity, rotational mechanism"/>
    <property type="evidence" value="ECO:0007669"/>
    <property type="project" value="TreeGrafter"/>
</dbReference>
<protein>
    <recommendedName>
        <fullName evidence="12">ATP synthase subunit b</fullName>
    </recommendedName>
    <alternativeName>
        <fullName evidence="12">ATP synthase F(0) sector subunit b</fullName>
    </alternativeName>
    <alternativeName>
        <fullName evidence="12">ATPase subunit I</fullName>
    </alternativeName>
    <alternativeName>
        <fullName evidence="12">F-type ATPase subunit b</fullName>
        <shortName evidence="12">F-ATPase subunit b</shortName>
    </alternativeName>
</protein>
<comment type="subcellular location">
    <subcellularLocation>
        <location evidence="12">Cell membrane</location>
        <topology evidence="12">Single-pass membrane protein</topology>
    </subcellularLocation>
    <subcellularLocation>
        <location evidence="11">Endomembrane system</location>
        <topology evidence="11">Single-pass membrane protein</topology>
    </subcellularLocation>
</comment>
<dbReference type="RefSeq" id="WP_132083248.1">
    <property type="nucleotide sequence ID" value="NZ_DAIMLW010000024.1"/>
</dbReference>
<comment type="function">
    <text evidence="12">Component of the F(0) channel, it forms part of the peripheral stalk, linking F(1) to F(0).</text>
</comment>
<evidence type="ECO:0000313" key="15">
    <source>
        <dbReference type="EMBL" id="TCL32994.1"/>
    </source>
</evidence>
<proteinExistence type="inferred from homology"/>
<reference evidence="15 16" key="1">
    <citation type="submission" date="2019-03" db="EMBL/GenBank/DDBJ databases">
        <title>Genomic Encyclopedia of Type Strains, Phase IV (KMG-IV): sequencing the most valuable type-strain genomes for metagenomic binning, comparative biology and taxonomic classification.</title>
        <authorList>
            <person name="Goeker M."/>
        </authorList>
    </citation>
    <scope>NUCLEOTIDE SEQUENCE [LARGE SCALE GENOMIC DNA]</scope>
    <source>
        <strain evidence="15 16">DSM 15969</strain>
    </source>
</reference>
<name>A0A4R1PR29_9FIRM</name>
<evidence type="ECO:0000256" key="3">
    <source>
        <dbReference type="ARBA" id="ARBA00022547"/>
    </source>
</evidence>
<evidence type="ECO:0000256" key="12">
    <source>
        <dbReference type="HAMAP-Rule" id="MF_01398"/>
    </source>
</evidence>
<keyword evidence="4 12" id="KW-0812">Transmembrane</keyword>
<dbReference type="HAMAP" id="MF_01398">
    <property type="entry name" value="ATP_synth_b_bprime"/>
    <property type="match status" value="1"/>
</dbReference>
<keyword evidence="9 12" id="KW-0066">ATP synthesis</keyword>
<evidence type="ECO:0000256" key="13">
    <source>
        <dbReference type="RuleBase" id="RU003848"/>
    </source>
</evidence>
<feature type="coiled-coil region" evidence="14">
    <location>
        <begin position="31"/>
        <end position="116"/>
    </location>
</feature>
<evidence type="ECO:0000256" key="7">
    <source>
        <dbReference type="ARBA" id="ARBA00023065"/>
    </source>
</evidence>
<dbReference type="EMBL" id="SLUI01000019">
    <property type="protein sequence ID" value="TCL32994.1"/>
    <property type="molecule type" value="Genomic_DNA"/>
</dbReference>
<dbReference type="Proteomes" id="UP000295063">
    <property type="component" value="Unassembled WGS sequence"/>
</dbReference>
<dbReference type="InterPro" id="IPR002146">
    <property type="entry name" value="ATP_synth_b/b'su_bac/chlpt"/>
</dbReference>
<comment type="caution">
    <text evidence="15">The sequence shown here is derived from an EMBL/GenBank/DDBJ whole genome shotgun (WGS) entry which is preliminary data.</text>
</comment>
<evidence type="ECO:0000256" key="4">
    <source>
        <dbReference type="ARBA" id="ARBA00022692"/>
    </source>
</evidence>
<evidence type="ECO:0000256" key="10">
    <source>
        <dbReference type="ARBA" id="ARBA00025198"/>
    </source>
</evidence>